<keyword evidence="2" id="KW-0479">Metal-binding</keyword>
<feature type="compositionally biased region" description="Low complexity" evidence="3">
    <location>
        <begin position="353"/>
        <end position="365"/>
    </location>
</feature>
<dbReference type="PROSITE" id="PS50846">
    <property type="entry name" value="HMA_2"/>
    <property type="match status" value="1"/>
</dbReference>
<dbReference type="GO" id="GO:0009626">
    <property type="term" value="P:plant-type hypersensitive response"/>
    <property type="evidence" value="ECO:0007669"/>
    <property type="project" value="UniProtKB-KW"/>
</dbReference>
<comment type="subcellular location">
    <subcellularLocation>
        <location evidence="1">Membrane</location>
        <topology evidence="1">Peripheral membrane protein</topology>
    </subcellularLocation>
</comment>
<accession>A0ABD1GQE8</accession>
<feature type="compositionally biased region" description="Polar residues" evidence="3">
    <location>
        <begin position="369"/>
        <end position="381"/>
    </location>
</feature>
<feature type="compositionally biased region" description="Low complexity" evidence="3">
    <location>
        <begin position="295"/>
        <end position="304"/>
    </location>
</feature>
<feature type="region of interest" description="Disordered" evidence="3">
    <location>
        <begin position="77"/>
        <end position="146"/>
    </location>
</feature>
<feature type="compositionally biased region" description="Pro residues" evidence="3">
    <location>
        <begin position="277"/>
        <end position="294"/>
    </location>
</feature>
<sequence length="432" mass="48224">MVPEMEKPQVTEIKVRMDCNGCVQKIKKALQGVAGIQGINVDFLAQKLTITGWAEPEKLVKAIQKTRKSAVICVHTEETGPLEGEEEASPGEGPPPPETPPEPTNQRGEPPRTEAAPPGEAQDEQPPLQPENPPPATRQPYHQQTRPNGAEGVRVVYHHPLDHGYGRPWNGYHVGPGFGDESHQPPPAVYVQSYNTYRPSPHVTEYAYPQPPPPRYSYDTRPNPYSDLGFKEEPPQPQPQPPQAQLQPQPQLSPPPRYTYNARPDHYSGPGFRDEPPQPQPQQPQPQPQQPQPQPQSQQQQLLQPPQPVYATHSYNTFKPSPYVTGYAYPRSPPRPSTHIRPDSSWGPGLQGESEQSQPSQSPQPVYATHSQNIYRPSSYVTEYAYPESPPPRYSSYSIPENYSRDYYGGSHGNGNVTSMFSEENPNACRIV</sequence>
<feature type="domain" description="HMA" evidence="4">
    <location>
        <begin position="8"/>
        <end position="71"/>
    </location>
</feature>
<feature type="region of interest" description="Disordered" evidence="3">
    <location>
        <begin position="176"/>
        <end position="411"/>
    </location>
</feature>
<dbReference type="Pfam" id="PF00403">
    <property type="entry name" value="HMA"/>
    <property type="match status" value="1"/>
</dbReference>
<feature type="compositionally biased region" description="Pro residues" evidence="3">
    <location>
        <begin position="92"/>
        <end position="103"/>
    </location>
</feature>
<keyword evidence="6" id="KW-1185">Reference proteome</keyword>
<evidence type="ECO:0000256" key="2">
    <source>
        <dbReference type="ARBA" id="ARBA00022723"/>
    </source>
</evidence>
<dbReference type="Gene3D" id="3.30.70.100">
    <property type="match status" value="1"/>
</dbReference>
<dbReference type="Proteomes" id="UP001567538">
    <property type="component" value="Unassembled WGS sequence"/>
</dbReference>
<evidence type="ECO:0000313" key="6">
    <source>
        <dbReference type="Proteomes" id="UP001567538"/>
    </source>
</evidence>
<dbReference type="GO" id="GO:0046872">
    <property type="term" value="F:metal ion binding"/>
    <property type="evidence" value="ECO:0007669"/>
    <property type="project" value="UniProtKB-KW"/>
</dbReference>
<dbReference type="InterPro" id="IPR036163">
    <property type="entry name" value="HMA_dom_sf"/>
</dbReference>
<organism evidence="5 6">
    <name type="scientific">Salvia divinorum</name>
    <name type="common">Maria pastora</name>
    <name type="synonym">Diviner's sage</name>
    <dbReference type="NCBI Taxonomy" id="28513"/>
    <lineage>
        <taxon>Eukaryota</taxon>
        <taxon>Viridiplantae</taxon>
        <taxon>Streptophyta</taxon>
        <taxon>Embryophyta</taxon>
        <taxon>Tracheophyta</taxon>
        <taxon>Spermatophyta</taxon>
        <taxon>Magnoliopsida</taxon>
        <taxon>eudicotyledons</taxon>
        <taxon>Gunneridae</taxon>
        <taxon>Pentapetalae</taxon>
        <taxon>asterids</taxon>
        <taxon>lamiids</taxon>
        <taxon>Lamiales</taxon>
        <taxon>Lamiaceae</taxon>
        <taxon>Nepetoideae</taxon>
        <taxon>Mentheae</taxon>
        <taxon>Salviinae</taxon>
        <taxon>Salvia</taxon>
        <taxon>Salvia subgen. Calosphace</taxon>
    </lineage>
</organism>
<reference evidence="5 6" key="1">
    <citation type="submission" date="2024-06" db="EMBL/GenBank/DDBJ databases">
        <title>A chromosome level genome sequence of Diviner's sage (Salvia divinorum).</title>
        <authorList>
            <person name="Ford S.A."/>
            <person name="Ro D.-K."/>
            <person name="Ness R.W."/>
            <person name="Phillips M.A."/>
        </authorList>
    </citation>
    <scope>NUCLEOTIDE SEQUENCE [LARGE SCALE GENOMIC DNA]</scope>
    <source>
        <strain evidence="5">SAF-2024a</strain>
        <tissue evidence="5">Leaf</tissue>
    </source>
</reference>
<gene>
    <name evidence="5" type="ORF">AAHA92_22069</name>
</gene>
<evidence type="ECO:0000256" key="3">
    <source>
        <dbReference type="SAM" id="MobiDB-lite"/>
    </source>
</evidence>
<dbReference type="PANTHER" id="PTHR22814:SF320">
    <property type="entry name" value="OS01G0309800 PROTEIN"/>
    <property type="match status" value="1"/>
</dbReference>
<dbReference type="GO" id="GO:0016020">
    <property type="term" value="C:membrane"/>
    <property type="evidence" value="ECO:0007669"/>
    <property type="project" value="UniProtKB-SubCell"/>
</dbReference>
<dbReference type="PANTHER" id="PTHR22814">
    <property type="entry name" value="COPPER TRANSPORT PROTEIN ATOX1-RELATED"/>
    <property type="match status" value="1"/>
</dbReference>
<dbReference type="EMBL" id="JBEAFC010000008">
    <property type="protein sequence ID" value="KAL1545328.1"/>
    <property type="molecule type" value="Genomic_DNA"/>
</dbReference>
<dbReference type="InterPro" id="IPR006121">
    <property type="entry name" value="HMA_dom"/>
</dbReference>
<name>A0ABD1GQE8_SALDI</name>
<dbReference type="SUPFAM" id="SSF55008">
    <property type="entry name" value="HMA, heavy metal-associated domain"/>
    <property type="match status" value="1"/>
</dbReference>
<protein>
    <submittedName>
        <fullName evidence="5">Extensin-like</fullName>
    </submittedName>
</protein>
<evidence type="ECO:0000256" key="1">
    <source>
        <dbReference type="ARBA" id="ARBA00004170"/>
    </source>
</evidence>
<dbReference type="AlphaFoldDB" id="A0ABD1GQE8"/>
<feature type="compositionally biased region" description="Pro residues" evidence="3">
    <location>
        <begin position="127"/>
        <end position="137"/>
    </location>
</feature>
<dbReference type="CDD" id="cd00371">
    <property type="entry name" value="HMA"/>
    <property type="match status" value="1"/>
</dbReference>
<proteinExistence type="predicted"/>
<evidence type="ECO:0000259" key="4">
    <source>
        <dbReference type="PROSITE" id="PS50846"/>
    </source>
</evidence>
<comment type="caution">
    <text evidence="5">The sequence shown here is derived from an EMBL/GenBank/DDBJ whole genome shotgun (WGS) entry which is preliminary data.</text>
</comment>
<evidence type="ECO:0000313" key="5">
    <source>
        <dbReference type="EMBL" id="KAL1545328.1"/>
    </source>
</evidence>